<reference evidence="2" key="1">
    <citation type="submission" date="2021-01" db="EMBL/GenBank/DDBJ databases">
        <title>Whole genome shotgun sequence of Spirilliplanes yamanashiensis NBRC 15828.</title>
        <authorList>
            <person name="Komaki H."/>
            <person name="Tamura T."/>
        </authorList>
    </citation>
    <scope>NUCLEOTIDE SEQUENCE</scope>
    <source>
        <strain evidence="2">NBRC 15828</strain>
    </source>
</reference>
<comment type="caution">
    <text evidence="2">The sequence shown here is derived from an EMBL/GenBank/DDBJ whole genome shotgun (WGS) entry which is preliminary data.</text>
</comment>
<keyword evidence="2" id="KW-0378">Hydrolase</keyword>
<dbReference type="RefSeq" id="WP_203936537.1">
    <property type="nucleotide sequence ID" value="NZ_BAAAGJ010000005.1"/>
</dbReference>
<dbReference type="PRINTS" id="PR00111">
    <property type="entry name" value="ABHYDROLASE"/>
</dbReference>
<dbReference type="Gene3D" id="3.40.50.1820">
    <property type="entry name" value="alpha/beta hydrolase"/>
    <property type="match status" value="1"/>
</dbReference>
<dbReference type="Pfam" id="PF00561">
    <property type="entry name" value="Abhydrolase_1"/>
    <property type="match status" value="1"/>
</dbReference>
<dbReference type="PANTHER" id="PTHR43194:SF2">
    <property type="entry name" value="PEROXISOMAL MEMBRANE PROTEIN LPX1"/>
    <property type="match status" value="1"/>
</dbReference>
<gene>
    <name evidence="2" type="ORF">Sya03_05570</name>
</gene>
<dbReference type="EMBL" id="BOOY01000003">
    <property type="protein sequence ID" value="GIJ01205.1"/>
    <property type="molecule type" value="Genomic_DNA"/>
</dbReference>
<evidence type="ECO:0000313" key="3">
    <source>
        <dbReference type="Proteomes" id="UP000652013"/>
    </source>
</evidence>
<accession>A0A8J3Y425</accession>
<dbReference type="Proteomes" id="UP000652013">
    <property type="component" value="Unassembled WGS sequence"/>
</dbReference>
<dbReference type="InterPro" id="IPR000073">
    <property type="entry name" value="AB_hydrolase_1"/>
</dbReference>
<dbReference type="SUPFAM" id="SSF53474">
    <property type="entry name" value="alpha/beta-Hydrolases"/>
    <property type="match status" value="1"/>
</dbReference>
<dbReference type="AlphaFoldDB" id="A0A8J3Y425"/>
<dbReference type="GO" id="GO:0016787">
    <property type="term" value="F:hydrolase activity"/>
    <property type="evidence" value="ECO:0007669"/>
    <property type="project" value="UniProtKB-KW"/>
</dbReference>
<keyword evidence="3" id="KW-1185">Reference proteome</keyword>
<feature type="domain" description="AB hydrolase-1" evidence="1">
    <location>
        <begin position="21"/>
        <end position="257"/>
    </location>
</feature>
<protein>
    <submittedName>
        <fullName evidence="2">Alpha/beta hydrolase</fullName>
    </submittedName>
</protein>
<dbReference type="PANTHER" id="PTHR43194">
    <property type="entry name" value="HYDROLASE ALPHA/BETA FOLD FAMILY"/>
    <property type="match status" value="1"/>
</dbReference>
<organism evidence="2 3">
    <name type="scientific">Spirilliplanes yamanashiensis</name>
    <dbReference type="NCBI Taxonomy" id="42233"/>
    <lineage>
        <taxon>Bacteria</taxon>
        <taxon>Bacillati</taxon>
        <taxon>Actinomycetota</taxon>
        <taxon>Actinomycetes</taxon>
        <taxon>Micromonosporales</taxon>
        <taxon>Micromonosporaceae</taxon>
        <taxon>Spirilliplanes</taxon>
    </lineage>
</organism>
<dbReference type="InterPro" id="IPR050228">
    <property type="entry name" value="Carboxylesterase_BioH"/>
</dbReference>
<evidence type="ECO:0000313" key="2">
    <source>
        <dbReference type="EMBL" id="GIJ01205.1"/>
    </source>
</evidence>
<evidence type="ECO:0000259" key="1">
    <source>
        <dbReference type="Pfam" id="PF00561"/>
    </source>
</evidence>
<dbReference type="InterPro" id="IPR029058">
    <property type="entry name" value="AB_hydrolase_fold"/>
</dbReference>
<sequence length="276" mass="29741">MPLADLPAGPLRYADTGTGAPVVFLHGAFQDGRVWAPLVDRLAPAFRCVVPDLPLGGHRQPMRAAADRSAAGVADVVADFVEHLGAGPVTLVGNDTGTAVAQLVAARRPDLLERLVLTSGEAFENCPPAVFRGLPPAARLGVLPAVLAPLRLRPLRRLPMGFGLLTRGPLPHDLIGSWLAAYFGDREVRRDAAGFLASLADRRLLVDRSDDLRRFDRPVLVLWGADDRLFPPAHAHRLGALFPAARVELVAGSRTWVMRDRPDRTADLVRDFIAPG</sequence>
<proteinExistence type="predicted"/>
<name>A0A8J3Y425_9ACTN</name>